<organism evidence="2 3">
    <name type="scientific">Planobispora siamensis</name>
    <dbReference type="NCBI Taxonomy" id="936338"/>
    <lineage>
        <taxon>Bacteria</taxon>
        <taxon>Bacillati</taxon>
        <taxon>Actinomycetota</taxon>
        <taxon>Actinomycetes</taxon>
        <taxon>Streptosporangiales</taxon>
        <taxon>Streptosporangiaceae</taxon>
        <taxon>Planobispora</taxon>
    </lineage>
</organism>
<name>A0A8J3WPI0_9ACTN</name>
<gene>
    <name evidence="2" type="ORF">Psi01_78780</name>
</gene>
<evidence type="ECO:0000313" key="2">
    <source>
        <dbReference type="EMBL" id="GIH97248.1"/>
    </source>
</evidence>
<dbReference type="Proteomes" id="UP000619788">
    <property type="component" value="Unassembled WGS sequence"/>
</dbReference>
<protein>
    <submittedName>
        <fullName evidence="2">Uncharacterized protein</fullName>
    </submittedName>
</protein>
<sequence length="75" mass="8459">MRRRIVIRLNAPSGRSRSASSTAPAPLQRRSSTGRHRERMPRTTGRRCEMKKIKIRKAGPVRLTAAACSIYKKPS</sequence>
<evidence type="ECO:0000256" key="1">
    <source>
        <dbReference type="SAM" id="MobiDB-lite"/>
    </source>
</evidence>
<dbReference type="EMBL" id="BOOJ01000079">
    <property type="protein sequence ID" value="GIH97248.1"/>
    <property type="molecule type" value="Genomic_DNA"/>
</dbReference>
<evidence type="ECO:0000313" key="3">
    <source>
        <dbReference type="Proteomes" id="UP000619788"/>
    </source>
</evidence>
<accession>A0A8J3WPI0</accession>
<reference evidence="2 3" key="1">
    <citation type="submission" date="2021-01" db="EMBL/GenBank/DDBJ databases">
        <title>Whole genome shotgun sequence of Planobispora siamensis NBRC 107568.</title>
        <authorList>
            <person name="Komaki H."/>
            <person name="Tamura T."/>
        </authorList>
    </citation>
    <scope>NUCLEOTIDE SEQUENCE [LARGE SCALE GENOMIC DNA]</scope>
    <source>
        <strain evidence="2 3">NBRC 107568</strain>
    </source>
</reference>
<feature type="region of interest" description="Disordered" evidence="1">
    <location>
        <begin position="1"/>
        <end position="46"/>
    </location>
</feature>
<dbReference type="AlphaFoldDB" id="A0A8J3WPI0"/>
<comment type="caution">
    <text evidence="2">The sequence shown here is derived from an EMBL/GenBank/DDBJ whole genome shotgun (WGS) entry which is preliminary data.</text>
</comment>
<feature type="compositionally biased region" description="Low complexity" evidence="1">
    <location>
        <begin position="11"/>
        <end position="26"/>
    </location>
</feature>
<keyword evidence="3" id="KW-1185">Reference proteome</keyword>
<proteinExistence type="predicted"/>